<feature type="domain" description="DUF8154" evidence="1">
    <location>
        <begin position="1"/>
        <end position="159"/>
    </location>
</feature>
<evidence type="ECO:0000313" key="2">
    <source>
        <dbReference type="EMBL" id="SDJ96832.1"/>
    </source>
</evidence>
<sequence length="163" mass="18447">MTSNDLEAALGNAEDAFQRTPENPEFGLEYVTDPAVLQLRKACRLLDAAGFLLARNGHFTVIIESSFVAIERSIQFYVEQKGYDVAAQRHTEVYELGVQAGLFSDEIADRLERLWLENRSESYYRTGIAGEYRAETIYRLAETLHAEVVQLTRTQDCLCEGES</sequence>
<dbReference type="STRING" id="1095776.SAMN04515672_1994"/>
<gene>
    <name evidence="2" type="ORF">SAMN04515672_1994</name>
</gene>
<dbReference type="RefSeq" id="WP_090305106.1">
    <property type="nucleotide sequence ID" value="NZ_FNFE01000002.1"/>
</dbReference>
<organism evidence="2 3">
    <name type="scientific">Natronorubrum texcoconense</name>
    <dbReference type="NCBI Taxonomy" id="1095776"/>
    <lineage>
        <taxon>Archaea</taxon>
        <taxon>Methanobacteriati</taxon>
        <taxon>Methanobacteriota</taxon>
        <taxon>Stenosarchaea group</taxon>
        <taxon>Halobacteria</taxon>
        <taxon>Halobacteriales</taxon>
        <taxon>Natrialbaceae</taxon>
        <taxon>Natronorubrum</taxon>
    </lineage>
</organism>
<reference evidence="3" key="1">
    <citation type="submission" date="2016-10" db="EMBL/GenBank/DDBJ databases">
        <authorList>
            <person name="Varghese N."/>
            <person name="Submissions S."/>
        </authorList>
    </citation>
    <scope>NUCLEOTIDE SEQUENCE [LARGE SCALE GENOMIC DNA]</scope>
    <source>
        <strain evidence="3">B4,CECT 8067,JCM 17497</strain>
    </source>
</reference>
<accession>A0A1G8Y1Z4</accession>
<dbReference type="OrthoDB" id="237859at2157"/>
<name>A0A1G8Y1Z4_9EURY</name>
<proteinExistence type="predicted"/>
<dbReference type="Pfam" id="PF26481">
    <property type="entry name" value="DUF8154"/>
    <property type="match status" value="1"/>
</dbReference>
<evidence type="ECO:0000259" key="1">
    <source>
        <dbReference type="Pfam" id="PF26481"/>
    </source>
</evidence>
<protein>
    <recommendedName>
        <fullName evidence="1">DUF8154 domain-containing protein</fullName>
    </recommendedName>
</protein>
<dbReference type="AlphaFoldDB" id="A0A1G8Y1Z4"/>
<evidence type="ECO:0000313" key="3">
    <source>
        <dbReference type="Proteomes" id="UP000198882"/>
    </source>
</evidence>
<dbReference type="EMBL" id="FNFE01000002">
    <property type="protein sequence ID" value="SDJ96832.1"/>
    <property type="molecule type" value="Genomic_DNA"/>
</dbReference>
<dbReference type="Proteomes" id="UP000198882">
    <property type="component" value="Unassembled WGS sequence"/>
</dbReference>
<keyword evidence="3" id="KW-1185">Reference proteome</keyword>
<dbReference type="InterPro" id="IPR058467">
    <property type="entry name" value="DUF8154"/>
</dbReference>